<evidence type="ECO:0000259" key="7">
    <source>
        <dbReference type="Pfam" id="PF00892"/>
    </source>
</evidence>
<dbReference type="InterPro" id="IPR037185">
    <property type="entry name" value="EmrE-like"/>
</dbReference>
<dbReference type="PANTHER" id="PTHR22911:SF6">
    <property type="entry name" value="SOLUTE CARRIER FAMILY 35 MEMBER G1"/>
    <property type="match status" value="1"/>
</dbReference>
<keyword evidence="5 6" id="KW-0472">Membrane</keyword>
<dbReference type="EMBL" id="BSNI01000002">
    <property type="protein sequence ID" value="GLQ18364.1"/>
    <property type="molecule type" value="Genomic_DNA"/>
</dbReference>
<comment type="similarity">
    <text evidence="2">Belongs to the drug/metabolite transporter (DMT) superfamily. 10 TMS drug/metabolite exporter (DME) (TC 2.A.7.3) family.</text>
</comment>
<feature type="transmembrane region" description="Helical" evidence="6">
    <location>
        <begin position="97"/>
        <end position="115"/>
    </location>
</feature>
<dbReference type="Gene3D" id="1.10.3730.20">
    <property type="match status" value="1"/>
</dbReference>
<evidence type="ECO:0000256" key="3">
    <source>
        <dbReference type="ARBA" id="ARBA00022692"/>
    </source>
</evidence>
<evidence type="ECO:0000256" key="1">
    <source>
        <dbReference type="ARBA" id="ARBA00004141"/>
    </source>
</evidence>
<feature type="transmembrane region" description="Helical" evidence="6">
    <location>
        <begin position="206"/>
        <end position="226"/>
    </location>
</feature>
<evidence type="ECO:0000313" key="8">
    <source>
        <dbReference type="EMBL" id="GLQ18364.1"/>
    </source>
</evidence>
<feature type="transmembrane region" description="Helical" evidence="6">
    <location>
        <begin position="29"/>
        <end position="50"/>
    </location>
</feature>
<keyword evidence="3 6" id="KW-0812">Transmembrane</keyword>
<evidence type="ECO:0000313" key="9">
    <source>
        <dbReference type="Proteomes" id="UP001161405"/>
    </source>
</evidence>
<organism evidence="8 9">
    <name type="scientific">Maritalea porphyrae</name>
    <dbReference type="NCBI Taxonomy" id="880732"/>
    <lineage>
        <taxon>Bacteria</taxon>
        <taxon>Pseudomonadati</taxon>
        <taxon>Pseudomonadota</taxon>
        <taxon>Alphaproteobacteria</taxon>
        <taxon>Hyphomicrobiales</taxon>
        <taxon>Devosiaceae</taxon>
        <taxon>Maritalea</taxon>
    </lineage>
</organism>
<evidence type="ECO:0000256" key="2">
    <source>
        <dbReference type="ARBA" id="ARBA00009853"/>
    </source>
</evidence>
<name>A0ABQ5USV8_9HYPH</name>
<reference evidence="8" key="1">
    <citation type="journal article" date="2014" name="Int. J. Syst. Evol. Microbiol.">
        <title>Complete genome of a new Firmicutes species belonging to the dominant human colonic microbiota ('Ruminococcus bicirculans') reveals two chromosomes and a selective capacity to utilize plant glucans.</title>
        <authorList>
            <consortium name="NISC Comparative Sequencing Program"/>
            <person name="Wegmann U."/>
            <person name="Louis P."/>
            <person name="Goesmann A."/>
            <person name="Henrissat B."/>
            <person name="Duncan S.H."/>
            <person name="Flint H.J."/>
        </authorList>
    </citation>
    <scope>NUCLEOTIDE SEQUENCE</scope>
    <source>
        <strain evidence="8">NBRC 107169</strain>
    </source>
</reference>
<feature type="transmembrane region" description="Helical" evidence="6">
    <location>
        <begin position="232"/>
        <end position="251"/>
    </location>
</feature>
<feature type="transmembrane region" description="Helical" evidence="6">
    <location>
        <begin position="173"/>
        <end position="194"/>
    </location>
</feature>
<proteinExistence type="inferred from homology"/>
<feature type="domain" description="EamA" evidence="7">
    <location>
        <begin position="175"/>
        <end position="305"/>
    </location>
</feature>
<gene>
    <name evidence="8" type="ORF">GCM10007879_26130</name>
</gene>
<reference evidence="8" key="2">
    <citation type="submission" date="2023-01" db="EMBL/GenBank/DDBJ databases">
        <title>Draft genome sequence of Maritalea porphyrae strain NBRC 107169.</title>
        <authorList>
            <person name="Sun Q."/>
            <person name="Mori K."/>
        </authorList>
    </citation>
    <scope>NUCLEOTIDE SEQUENCE</scope>
    <source>
        <strain evidence="8">NBRC 107169</strain>
    </source>
</reference>
<accession>A0ABQ5USV8</accession>
<evidence type="ECO:0000256" key="6">
    <source>
        <dbReference type="SAM" id="Phobius"/>
    </source>
</evidence>
<keyword evidence="9" id="KW-1185">Reference proteome</keyword>
<dbReference type="Proteomes" id="UP001161405">
    <property type="component" value="Unassembled WGS sequence"/>
</dbReference>
<feature type="transmembrane region" description="Helical" evidence="6">
    <location>
        <begin position="263"/>
        <end position="282"/>
    </location>
</feature>
<dbReference type="PANTHER" id="PTHR22911">
    <property type="entry name" value="ACYL-MALONYL CONDENSING ENZYME-RELATED"/>
    <property type="match status" value="1"/>
</dbReference>
<dbReference type="Pfam" id="PF00892">
    <property type="entry name" value="EamA"/>
    <property type="match status" value="2"/>
</dbReference>
<comment type="caution">
    <text evidence="8">The sequence shown here is derived from an EMBL/GenBank/DDBJ whole genome shotgun (WGS) entry which is preliminary data.</text>
</comment>
<comment type="subcellular location">
    <subcellularLocation>
        <location evidence="1">Membrane</location>
        <topology evidence="1">Multi-pass membrane protein</topology>
    </subcellularLocation>
</comment>
<feature type="transmembrane region" description="Helical" evidence="6">
    <location>
        <begin position="56"/>
        <end position="77"/>
    </location>
</feature>
<dbReference type="InterPro" id="IPR000620">
    <property type="entry name" value="EamA_dom"/>
</dbReference>
<protein>
    <submittedName>
        <fullName evidence="8">Membrane protein</fullName>
    </submittedName>
</protein>
<evidence type="ECO:0000256" key="4">
    <source>
        <dbReference type="ARBA" id="ARBA00022989"/>
    </source>
</evidence>
<feature type="transmembrane region" description="Helical" evidence="6">
    <location>
        <begin position="150"/>
        <end position="167"/>
    </location>
</feature>
<feature type="domain" description="EamA" evidence="7">
    <location>
        <begin position="28"/>
        <end position="161"/>
    </location>
</feature>
<dbReference type="SUPFAM" id="SSF103481">
    <property type="entry name" value="Multidrug resistance efflux transporter EmrE"/>
    <property type="match status" value="2"/>
</dbReference>
<keyword evidence="4 6" id="KW-1133">Transmembrane helix</keyword>
<sequence length="316" mass="33978">MLQVYLDRLALNYSHLVLENTMSNDSFAIALRVGSGLLFAGMVACVKLAATSESPTGQIVFFRSAFALIPLVLFLVITREFPSGLYTKKPIGHLLRCLTGCVAMFGSFATLSYLPIAEATILTYLSPVLVAILAAVFLKEDVNSTRWMGIALGVIGTLVLIVPQLTGEVDQNYAFGIGLGVFTAIVTAFAIIQIRNLARTENAGAIAFYFALVCAIAGLMTAPFGWTQPSMPSLLALIGAGLFGGFAHIAMTLSFKYAEASKLAPFDYLSLIWAIGTGFAIFGDLPTISFYFALPFILLGAMLVAFKDGFRRHLPR</sequence>
<evidence type="ECO:0000256" key="5">
    <source>
        <dbReference type="ARBA" id="ARBA00023136"/>
    </source>
</evidence>
<feature type="transmembrane region" description="Helical" evidence="6">
    <location>
        <begin position="121"/>
        <end position="138"/>
    </location>
</feature>